<keyword evidence="2" id="KW-1185">Reference proteome</keyword>
<protein>
    <submittedName>
        <fullName evidence="1">Uncharacterized protein</fullName>
    </submittedName>
</protein>
<dbReference type="Proteomes" id="UP001175211">
    <property type="component" value="Unassembled WGS sequence"/>
</dbReference>
<evidence type="ECO:0000313" key="1">
    <source>
        <dbReference type="EMBL" id="KAK0470376.1"/>
    </source>
</evidence>
<organism evidence="1 2">
    <name type="scientific">Armillaria tabescens</name>
    <name type="common">Ringless honey mushroom</name>
    <name type="synonym">Agaricus tabescens</name>
    <dbReference type="NCBI Taxonomy" id="1929756"/>
    <lineage>
        <taxon>Eukaryota</taxon>
        <taxon>Fungi</taxon>
        <taxon>Dikarya</taxon>
        <taxon>Basidiomycota</taxon>
        <taxon>Agaricomycotina</taxon>
        <taxon>Agaricomycetes</taxon>
        <taxon>Agaricomycetidae</taxon>
        <taxon>Agaricales</taxon>
        <taxon>Marasmiineae</taxon>
        <taxon>Physalacriaceae</taxon>
        <taxon>Desarmillaria</taxon>
    </lineage>
</organism>
<name>A0AA39NRC1_ARMTA</name>
<sequence length="118" mass="12860">MQFNIFKHLLDLPGARGLSSLSNSGQGYRVTDTFVVDNRLPLAKVLEILEGIKRGNPAVEPIAGDILKIAEALRKMQGGREKTPVVEPIAGDKLKLAKALRPIAGNGRLWETPIPLRI</sequence>
<dbReference type="AlphaFoldDB" id="A0AA39NRC1"/>
<reference evidence="1" key="1">
    <citation type="submission" date="2023-06" db="EMBL/GenBank/DDBJ databases">
        <authorList>
            <consortium name="Lawrence Berkeley National Laboratory"/>
            <person name="Ahrendt S."/>
            <person name="Sahu N."/>
            <person name="Indic B."/>
            <person name="Wong-Bajracharya J."/>
            <person name="Merenyi Z."/>
            <person name="Ke H.-M."/>
            <person name="Monk M."/>
            <person name="Kocsube S."/>
            <person name="Drula E."/>
            <person name="Lipzen A."/>
            <person name="Balint B."/>
            <person name="Henrissat B."/>
            <person name="Andreopoulos B."/>
            <person name="Martin F.M."/>
            <person name="Harder C.B."/>
            <person name="Rigling D."/>
            <person name="Ford K.L."/>
            <person name="Foster G.D."/>
            <person name="Pangilinan J."/>
            <person name="Papanicolaou A."/>
            <person name="Barry K."/>
            <person name="LaButti K."/>
            <person name="Viragh M."/>
            <person name="Koriabine M."/>
            <person name="Yan M."/>
            <person name="Riley R."/>
            <person name="Champramary S."/>
            <person name="Plett K.L."/>
            <person name="Tsai I.J."/>
            <person name="Slot J."/>
            <person name="Sipos G."/>
            <person name="Plett J."/>
            <person name="Nagy L.G."/>
            <person name="Grigoriev I.V."/>
        </authorList>
    </citation>
    <scope>NUCLEOTIDE SEQUENCE</scope>
    <source>
        <strain evidence="1">CCBAS 213</strain>
    </source>
</reference>
<dbReference type="GeneID" id="85352680"/>
<dbReference type="EMBL" id="JAUEPS010000001">
    <property type="protein sequence ID" value="KAK0470376.1"/>
    <property type="molecule type" value="Genomic_DNA"/>
</dbReference>
<accession>A0AA39NRC1</accession>
<gene>
    <name evidence="1" type="ORF">EV420DRAFT_1473428</name>
</gene>
<proteinExistence type="predicted"/>
<dbReference type="RefSeq" id="XP_060340169.1">
    <property type="nucleotide sequence ID" value="XM_060469132.1"/>
</dbReference>
<comment type="caution">
    <text evidence="1">The sequence shown here is derived from an EMBL/GenBank/DDBJ whole genome shotgun (WGS) entry which is preliminary data.</text>
</comment>
<evidence type="ECO:0000313" key="2">
    <source>
        <dbReference type="Proteomes" id="UP001175211"/>
    </source>
</evidence>